<dbReference type="SUPFAM" id="SSF56281">
    <property type="entry name" value="Metallo-hydrolase/oxidoreductase"/>
    <property type="match status" value="1"/>
</dbReference>
<gene>
    <name evidence="2" type="ORF">HGMM_F42E07C25</name>
</gene>
<dbReference type="InterPro" id="IPR011108">
    <property type="entry name" value="RMMBL"/>
</dbReference>
<feature type="domain" description="Metallo-beta-lactamase" evidence="1">
    <location>
        <begin position="13"/>
        <end position="294"/>
    </location>
</feature>
<sequence length="518" mass="58045">MQLGVLDGARTIGGTKIYLREGRAGFLVDFGLNYQRWGQYFDEFLGPRTARGLFDLWQLGLIPQVGGIYREDLLAPEFSAPLAAPALEVQAVFLSHAHLDHCGLVGVLRCDLPLVASRTTLAILKALQDTGAAEFYGELAYCRLRSPNRSGELEADRSGACVGRPAYAADGTPSPRLQRLWTTLPRQRRALDPRPVAPPAAAYEGVRVRVYPVDHSVPGAVSFAFECSEGLVVYTGDLRHHGRHAHLVDALVADLQRERVHVLVVEGTRLTRETQDQVTEAQVLDNARTVVASRPGRLVVADFGPRQVERLETFLQVAQETGRCLVVLPKDGYLLEALAAADPGFDEILQHPALVFFNRPRLARDTWLREFTNRHRHRLVDAEAVRRDPGAYLLAFSFFDLVDLLDVDPQDGVYVYSSSEAYGEDSRVDFWRLWNWLRRLNMEPHGFRWEGTDERGRPTFGGGFHASGHIHPEDLRDLIRSVRPRYVVPVHTENPAWFTENLRGEPTQVVLLEDGGVL</sequence>
<dbReference type="PANTHER" id="PTHR43694">
    <property type="entry name" value="RIBONUCLEASE J"/>
    <property type="match status" value="1"/>
</dbReference>
<reference evidence="2" key="1">
    <citation type="journal article" date="2005" name="Environ. Microbiol.">
        <title>Genetic and functional properties of uncultivated thermophilic crenarchaeotes from a subsurface gold mine as revealed by analysis of genome fragments.</title>
        <authorList>
            <person name="Nunoura T."/>
            <person name="Hirayama H."/>
            <person name="Takami H."/>
            <person name="Oida H."/>
            <person name="Nishi S."/>
            <person name="Shimamura S."/>
            <person name="Suzuki Y."/>
            <person name="Inagaki F."/>
            <person name="Takai K."/>
            <person name="Nealson K.H."/>
            <person name="Horikoshi K."/>
        </authorList>
    </citation>
    <scope>NUCLEOTIDE SEQUENCE</scope>
</reference>
<dbReference type="AlphaFoldDB" id="H5SKN7"/>
<evidence type="ECO:0000313" key="2">
    <source>
        <dbReference type="EMBL" id="BAL56723.1"/>
    </source>
</evidence>
<dbReference type="PANTHER" id="PTHR43694:SF1">
    <property type="entry name" value="RIBONUCLEASE J"/>
    <property type="match status" value="1"/>
</dbReference>
<dbReference type="Pfam" id="PF07521">
    <property type="entry name" value="RMMBL"/>
    <property type="match status" value="1"/>
</dbReference>
<proteinExistence type="predicted"/>
<name>H5SKN7_9ZZZZ</name>
<reference evidence="2" key="2">
    <citation type="journal article" date="2012" name="PLoS ONE">
        <title>A Deeply Branching Thermophilic Bacterium with an Ancient Acetyl-CoA Pathway Dominates a Subsurface Ecosystem.</title>
        <authorList>
            <person name="Takami H."/>
            <person name="Noguchi H."/>
            <person name="Takaki Y."/>
            <person name="Uchiyama I."/>
            <person name="Toyoda A."/>
            <person name="Nishi S."/>
            <person name="Chee G.-J."/>
            <person name="Arai W."/>
            <person name="Nunoura T."/>
            <person name="Itoh T."/>
            <person name="Hattori M."/>
            <person name="Takai K."/>
        </authorList>
    </citation>
    <scope>NUCLEOTIDE SEQUENCE</scope>
</reference>
<dbReference type="InterPro" id="IPR001279">
    <property type="entry name" value="Metallo-B-lactamas"/>
</dbReference>
<dbReference type="Gene3D" id="3.60.15.10">
    <property type="entry name" value="Ribonuclease Z/Hydroxyacylglutathione hydrolase-like"/>
    <property type="match status" value="2"/>
</dbReference>
<dbReference type="InterPro" id="IPR036866">
    <property type="entry name" value="RibonucZ/Hydroxyglut_hydro"/>
</dbReference>
<dbReference type="SMART" id="SM00849">
    <property type="entry name" value="Lactamase_B"/>
    <property type="match status" value="1"/>
</dbReference>
<organism evidence="2">
    <name type="scientific">uncultured prokaryote</name>
    <dbReference type="NCBI Taxonomy" id="198431"/>
    <lineage>
        <taxon>unclassified sequences</taxon>
        <taxon>environmental samples</taxon>
    </lineage>
</organism>
<protein>
    <submittedName>
        <fullName evidence="2">Hypothetical conserved protein</fullName>
    </submittedName>
</protein>
<dbReference type="EMBL" id="AP011756">
    <property type="protein sequence ID" value="BAL56723.1"/>
    <property type="molecule type" value="Genomic_DNA"/>
</dbReference>
<accession>H5SKN7</accession>
<evidence type="ECO:0000259" key="1">
    <source>
        <dbReference type="SMART" id="SM00849"/>
    </source>
</evidence>
<dbReference type="Pfam" id="PF00753">
    <property type="entry name" value="Lactamase_B"/>
    <property type="match status" value="1"/>
</dbReference>